<dbReference type="InterPro" id="IPR003018">
    <property type="entry name" value="GAF"/>
</dbReference>
<proteinExistence type="predicted"/>
<dbReference type="Pfam" id="PF01590">
    <property type="entry name" value="GAF"/>
    <property type="match status" value="1"/>
</dbReference>
<dbReference type="RefSeq" id="WP_323450114.1">
    <property type="nucleotide sequence ID" value="NZ_BSBI01000013.1"/>
</dbReference>
<name>A0ABQ5P6B9_9ACTN</name>
<evidence type="ECO:0000313" key="3">
    <source>
        <dbReference type="EMBL" id="GLF98126.1"/>
    </source>
</evidence>
<accession>A0ABQ5P6B9</accession>
<feature type="compositionally biased region" description="Gly residues" evidence="1">
    <location>
        <begin position="204"/>
        <end position="214"/>
    </location>
</feature>
<comment type="caution">
    <text evidence="3">The sequence shown here is derived from an EMBL/GenBank/DDBJ whole genome shotgun (WGS) entry which is preliminary data.</text>
</comment>
<dbReference type="PANTHER" id="PTHR43102">
    <property type="entry name" value="SLR1143 PROTEIN"/>
    <property type="match status" value="1"/>
</dbReference>
<evidence type="ECO:0000256" key="1">
    <source>
        <dbReference type="SAM" id="MobiDB-lite"/>
    </source>
</evidence>
<dbReference type="SUPFAM" id="SSF55781">
    <property type="entry name" value="GAF domain-like"/>
    <property type="match status" value="1"/>
</dbReference>
<reference evidence="3 4" key="1">
    <citation type="submission" date="2022-10" db="EMBL/GenBank/DDBJ databases">
        <title>Draft genome sequence of Streptomyces sp. YSPA8.</title>
        <authorList>
            <person name="Moriuchi R."/>
            <person name="Dohra H."/>
            <person name="Yamamura H."/>
            <person name="Kodani S."/>
        </authorList>
    </citation>
    <scope>NUCLEOTIDE SEQUENCE [LARGE SCALE GENOMIC DNA]</scope>
    <source>
        <strain evidence="3 4">YSPA8</strain>
    </source>
</reference>
<feature type="region of interest" description="Disordered" evidence="1">
    <location>
        <begin position="186"/>
        <end position="228"/>
    </location>
</feature>
<feature type="domain" description="GAF" evidence="2">
    <location>
        <begin position="40"/>
        <end position="159"/>
    </location>
</feature>
<dbReference type="Gene3D" id="3.30.450.40">
    <property type="match status" value="1"/>
</dbReference>
<dbReference type="InterPro" id="IPR029016">
    <property type="entry name" value="GAF-like_dom_sf"/>
</dbReference>
<organism evidence="3 4">
    <name type="scientific">Streptomyces yaizuensis</name>
    <dbReference type="NCBI Taxonomy" id="2989713"/>
    <lineage>
        <taxon>Bacteria</taxon>
        <taxon>Bacillati</taxon>
        <taxon>Actinomycetota</taxon>
        <taxon>Actinomycetes</taxon>
        <taxon>Kitasatosporales</taxon>
        <taxon>Streptomycetaceae</taxon>
        <taxon>Streptomyces</taxon>
    </lineage>
</organism>
<dbReference type="Proteomes" id="UP001291653">
    <property type="component" value="Unassembled WGS sequence"/>
</dbReference>
<dbReference type="PANTHER" id="PTHR43102:SF2">
    <property type="entry name" value="GAF DOMAIN-CONTAINING PROTEIN"/>
    <property type="match status" value="1"/>
</dbReference>
<evidence type="ECO:0000259" key="2">
    <source>
        <dbReference type="Pfam" id="PF01590"/>
    </source>
</evidence>
<dbReference type="EMBL" id="BSBI01000013">
    <property type="protein sequence ID" value="GLF98126.1"/>
    <property type="molecule type" value="Genomic_DNA"/>
</dbReference>
<keyword evidence="4" id="KW-1185">Reference proteome</keyword>
<sequence length="228" mass="24304">MLFDPRTSLNQIRVMLAATPARMARLRALGLTEPAPAARTAFDAFAADVARRTGMLVSMLNLIGDEQHFVGLHAPTHTPDGRPFPAVGRTMSLDHGYCSLVVDRGKALTLPDVCVNPRLAFNEAANRIGVRSYVGAPVTEPGTGVILGTVCAIDIVARPIEDGRPLWLLMKEIAGQAQELVMDHTRPADPARLPPRPGHEPGQGEPGDGSGRHGGLLLLPPHHAPDGR</sequence>
<evidence type="ECO:0000313" key="4">
    <source>
        <dbReference type="Proteomes" id="UP001291653"/>
    </source>
</evidence>
<protein>
    <submittedName>
        <fullName evidence="3">GAF domain-containing protein</fullName>
    </submittedName>
</protein>
<gene>
    <name evidence="3" type="ORF">SYYSPA8_27535</name>
</gene>